<dbReference type="KEGG" id="aja:AJAP_27845"/>
<dbReference type="HOGENOM" id="CLU_1821342_0_0_11"/>
<name>A0A075V1E7_9PSEU</name>
<accession>A0A075V1E7</accession>
<evidence type="ECO:0000313" key="2">
    <source>
        <dbReference type="Proteomes" id="UP000028492"/>
    </source>
</evidence>
<dbReference type="STRING" id="208439.AJAP_27845"/>
<sequence>MIAEQHRPSLDDLLNEMRARRWTVHTFGPENAPELVCAAIHWGDRCSDVLILRSENQATAFRSVRVGVREDLFAPNQVLWQYHGRPEWTVRAVLTIPAPGDHGAPSGLETAHPLCRVPVELRQRATVRQAGLVQSPSWAIR</sequence>
<reference evidence="1 2" key="1">
    <citation type="journal article" date="2014" name="J. Biotechnol.">
        <title>Complete genome sequence of the actinobacterium Amycolatopsis japonica MG417-CF17(T) (=DSM 44213T) producing (S,S)-N,N'-ethylenediaminedisuccinic acid.</title>
        <authorList>
            <person name="Stegmann E."/>
            <person name="Albersmeier A."/>
            <person name="Spohn M."/>
            <person name="Gert H."/>
            <person name="Weber T."/>
            <person name="Wohlleben W."/>
            <person name="Kalinowski J."/>
            <person name="Ruckert C."/>
        </authorList>
    </citation>
    <scope>NUCLEOTIDE SEQUENCE [LARGE SCALE GENOMIC DNA]</scope>
    <source>
        <strain evidence="2">MG417-CF17 (DSM 44213)</strain>
    </source>
</reference>
<organism evidence="1 2">
    <name type="scientific">Amycolatopsis japonica</name>
    <dbReference type="NCBI Taxonomy" id="208439"/>
    <lineage>
        <taxon>Bacteria</taxon>
        <taxon>Bacillati</taxon>
        <taxon>Actinomycetota</taxon>
        <taxon>Actinomycetes</taxon>
        <taxon>Pseudonocardiales</taxon>
        <taxon>Pseudonocardiaceae</taxon>
        <taxon>Amycolatopsis</taxon>
        <taxon>Amycolatopsis japonica group</taxon>
    </lineage>
</organism>
<evidence type="ECO:0000313" key="1">
    <source>
        <dbReference type="EMBL" id="AIG78414.1"/>
    </source>
</evidence>
<dbReference type="EMBL" id="CP008953">
    <property type="protein sequence ID" value="AIG78414.1"/>
    <property type="molecule type" value="Genomic_DNA"/>
</dbReference>
<dbReference type="Proteomes" id="UP000028492">
    <property type="component" value="Chromosome"/>
</dbReference>
<dbReference type="eggNOG" id="ENOG50343BF">
    <property type="taxonomic scope" value="Bacteria"/>
</dbReference>
<dbReference type="AlphaFoldDB" id="A0A075V1E7"/>
<proteinExistence type="predicted"/>
<protein>
    <submittedName>
        <fullName evidence="1">Uncharacterized protein</fullName>
    </submittedName>
</protein>
<gene>
    <name evidence="1" type="ORF">AJAP_27845</name>
</gene>
<keyword evidence="2" id="KW-1185">Reference proteome</keyword>